<keyword evidence="7" id="KW-0732">Signal</keyword>
<feature type="domain" description="TonB-dependent receptor plug" evidence="17">
    <location>
        <begin position="104"/>
        <end position="198"/>
    </location>
</feature>
<evidence type="ECO:0000256" key="14">
    <source>
        <dbReference type="PROSITE-ProRule" id="PRU01360"/>
    </source>
</evidence>
<dbReference type="InterPro" id="IPR010917">
    <property type="entry name" value="TonB_rcpt_CS"/>
</dbReference>
<evidence type="ECO:0000313" key="18">
    <source>
        <dbReference type="EMBL" id="KUK78260.1"/>
    </source>
</evidence>
<organism evidence="18 19">
    <name type="scientific">Proteiniphilum acetatigenes</name>
    <dbReference type="NCBI Taxonomy" id="294710"/>
    <lineage>
        <taxon>Bacteria</taxon>
        <taxon>Pseudomonadati</taxon>
        <taxon>Bacteroidota</taxon>
        <taxon>Bacteroidia</taxon>
        <taxon>Bacteroidales</taxon>
        <taxon>Dysgonomonadaceae</taxon>
        <taxon>Proteiniphilum</taxon>
    </lineage>
</organism>
<dbReference type="CDD" id="cd01347">
    <property type="entry name" value="ligand_gated_channel"/>
    <property type="match status" value="1"/>
</dbReference>
<dbReference type="Gene3D" id="2.60.40.1120">
    <property type="entry name" value="Carboxypeptidase-like, regulatory domain"/>
    <property type="match status" value="1"/>
</dbReference>
<comment type="subcellular location">
    <subcellularLocation>
        <location evidence="1 14">Cell outer membrane</location>
        <topology evidence="1 14">Multi-pass membrane protein</topology>
    </subcellularLocation>
</comment>
<dbReference type="Gene3D" id="2.40.170.20">
    <property type="entry name" value="TonB-dependent receptor, beta-barrel domain"/>
    <property type="match status" value="1"/>
</dbReference>
<comment type="caution">
    <text evidence="18">The sequence shown here is derived from an EMBL/GenBank/DDBJ whole genome shotgun (WGS) entry which is preliminary data.</text>
</comment>
<evidence type="ECO:0000259" key="17">
    <source>
        <dbReference type="Pfam" id="PF07715"/>
    </source>
</evidence>
<gene>
    <name evidence="18" type="ORF">XD92_0426</name>
</gene>
<evidence type="ECO:0000256" key="4">
    <source>
        <dbReference type="ARBA" id="ARBA00022452"/>
    </source>
</evidence>
<dbReference type="Proteomes" id="UP000053860">
    <property type="component" value="Unassembled WGS sequence"/>
</dbReference>
<dbReference type="SUPFAM" id="SSF56935">
    <property type="entry name" value="Porins"/>
    <property type="match status" value="1"/>
</dbReference>
<dbReference type="Gene3D" id="2.170.130.10">
    <property type="entry name" value="TonB-dependent receptor, plug domain"/>
    <property type="match status" value="1"/>
</dbReference>
<dbReference type="InterPro" id="IPR008969">
    <property type="entry name" value="CarboxyPept-like_regulatory"/>
</dbReference>
<dbReference type="GO" id="GO:0009279">
    <property type="term" value="C:cell outer membrane"/>
    <property type="evidence" value="ECO:0007669"/>
    <property type="project" value="UniProtKB-SubCell"/>
</dbReference>
<dbReference type="InterPro" id="IPR010105">
    <property type="entry name" value="TonB_sidphr_rcpt"/>
</dbReference>
<dbReference type="InterPro" id="IPR000531">
    <property type="entry name" value="Beta-barrel_TonB"/>
</dbReference>
<evidence type="ECO:0000256" key="13">
    <source>
        <dbReference type="ARBA" id="ARBA00023237"/>
    </source>
</evidence>
<dbReference type="GO" id="GO:0015891">
    <property type="term" value="P:siderophore transport"/>
    <property type="evidence" value="ECO:0007669"/>
    <property type="project" value="InterPro"/>
</dbReference>
<comment type="similarity">
    <text evidence="2 14 15">Belongs to the TonB-dependent receptor family.</text>
</comment>
<dbReference type="InterPro" id="IPR037066">
    <property type="entry name" value="Plug_dom_sf"/>
</dbReference>
<keyword evidence="5" id="KW-0410">Iron transport</keyword>
<sequence length="769" mass="85653">MGEENQELIGATVYLDELGIGDDTDVTGTFHIGNIPGGTYAVLVSYVGYKPVTKEIDFQPGVIQEDTFRLERNERVLLEVEVFGRRRERPEKMDALTRIPLRIDEQVQSISVISQKMLTDQGALTLNDAVRNAPGVGTFATFGNTTESLTSRGYRGIPVVKNGVRVHSDFRGTGFLTDMQGVETIQILRGSAAIAQGLGNDLGSAGGVVNIATKTPRFINAGNVGLRTGSWGQVRPTFDVQFVTDKLQRTAFRLNGAWERGDNYRVHVSKDRLYLNPSFAWRPDDKTNLTLEMDYLHDSRTPDQGTVNLSADSVFNVFAMPHDRFLGFSTDRQVTHTRTYLAQIYRTINESLSLRVAYAASGMNQTKVGSLASPLRNATQTGHYNLRSRTYSGSERDDKNGVFQIDLIGKDLYTGMVKHTFNLGLDYRWTDLTTVNTNTVTVDTVDVLQPINNTAPNVSLSNDDPVHSREYAYGMLLQEVMTFNRYLKLSLGLRYSQMSGMSNSSVSNSGGNVWDPLFGVIITPLENVNLFASYTTTTSLRGAANLLEDRITPVGPSREKQVEAGIKTEWFNNRLRFNATFFHILNNNLTYAALNDAGNNTGYYIKAGNLKRQGVELELTGKVLKNLDAVVGYAYLDAGYHDSPYYHEGSAPMNAAGHTANGWLNYTVFDGFFRNLSLGAGIYYTGERPFAEYTYQVLPGHHVQPNTKPFMADAYTTMNLQAGYRINRCQLRLFLNNIFDSVGYTAYYRGGYLNPTDPRNVAVAMNWQF</sequence>
<keyword evidence="8" id="KW-0408">Iron</keyword>
<dbReference type="PATRIC" id="fig|294710.3.peg.666"/>
<evidence type="ECO:0000256" key="2">
    <source>
        <dbReference type="ARBA" id="ARBA00009810"/>
    </source>
</evidence>
<dbReference type="PANTHER" id="PTHR32552">
    <property type="entry name" value="FERRICHROME IRON RECEPTOR-RELATED"/>
    <property type="match status" value="1"/>
</dbReference>
<evidence type="ECO:0000256" key="9">
    <source>
        <dbReference type="ARBA" id="ARBA00023065"/>
    </source>
</evidence>
<feature type="domain" description="TonB-dependent receptor-like beta-barrel" evidence="16">
    <location>
        <begin position="281"/>
        <end position="737"/>
    </location>
</feature>
<accession>A0A101HK14</accession>
<dbReference type="InterPro" id="IPR012910">
    <property type="entry name" value="Plug_dom"/>
</dbReference>
<evidence type="ECO:0000256" key="1">
    <source>
        <dbReference type="ARBA" id="ARBA00004571"/>
    </source>
</evidence>
<dbReference type="InterPro" id="IPR036942">
    <property type="entry name" value="Beta-barrel_TonB_sf"/>
</dbReference>
<evidence type="ECO:0000256" key="15">
    <source>
        <dbReference type="RuleBase" id="RU003357"/>
    </source>
</evidence>
<keyword evidence="13 14" id="KW-0998">Cell outer membrane</keyword>
<dbReference type="PROSITE" id="PS52016">
    <property type="entry name" value="TONB_DEPENDENT_REC_3"/>
    <property type="match status" value="1"/>
</dbReference>
<keyword evidence="10 15" id="KW-0798">TonB box</keyword>
<dbReference type="AlphaFoldDB" id="A0A101HK14"/>
<dbReference type="PROSITE" id="PS01156">
    <property type="entry name" value="TONB_DEPENDENT_REC_2"/>
    <property type="match status" value="1"/>
</dbReference>
<dbReference type="Pfam" id="PF00593">
    <property type="entry name" value="TonB_dep_Rec_b-barrel"/>
    <property type="match status" value="1"/>
</dbReference>
<evidence type="ECO:0000256" key="5">
    <source>
        <dbReference type="ARBA" id="ARBA00022496"/>
    </source>
</evidence>
<dbReference type="GO" id="GO:0038023">
    <property type="term" value="F:signaling receptor activity"/>
    <property type="evidence" value="ECO:0007669"/>
    <property type="project" value="InterPro"/>
</dbReference>
<keyword evidence="4 14" id="KW-1134">Transmembrane beta strand</keyword>
<dbReference type="EMBL" id="LGGN01000053">
    <property type="protein sequence ID" value="KUK78260.1"/>
    <property type="molecule type" value="Genomic_DNA"/>
</dbReference>
<keyword evidence="3 14" id="KW-0813">Transport</keyword>
<evidence type="ECO:0000256" key="12">
    <source>
        <dbReference type="ARBA" id="ARBA00023170"/>
    </source>
</evidence>
<evidence type="ECO:0000313" key="19">
    <source>
        <dbReference type="Proteomes" id="UP000053860"/>
    </source>
</evidence>
<keyword evidence="12" id="KW-0675">Receptor</keyword>
<evidence type="ECO:0000256" key="10">
    <source>
        <dbReference type="ARBA" id="ARBA00023077"/>
    </source>
</evidence>
<evidence type="ECO:0000256" key="7">
    <source>
        <dbReference type="ARBA" id="ARBA00022729"/>
    </source>
</evidence>
<dbReference type="SUPFAM" id="SSF49464">
    <property type="entry name" value="Carboxypeptidase regulatory domain-like"/>
    <property type="match status" value="1"/>
</dbReference>
<proteinExistence type="inferred from homology"/>
<evidence type="ECO:0000259" key="16">
    <source>
        <dbReference type="Pfam" id="PF00593"/>
    </source>
</evidence>
<keyword evidence="6 14" id="KW-0812">Transmembrane</keyword>
<keyword evidence="11 14" id="KW-0472">Membrane</keyword>
<protein>
    <submittedName>
        <fullName evidence="18">Uncharacterized protein</fullName>
    </submittedName>
</protein>
<evidence type="ECO:0000256" key="11">
    <source>
        <dbReference type="ARBA" id="ARBA00023136"/>
    </source>
</evidence>
<keyword evidence="9" id="KW-0406">Ion transport</keyword>
<dbReference type="InterPro" id="IPR039426">
    <property type="entry name" value="TonB-dep_rcpt-like"/>
</dbReference>
<evidence type="ECO:0000256" key="6">
    <source>
        <dbReference type="ARBA" id="ARBA00022692"/>
    </source>
</evidence>
<dbReference type="GO" id="GO:0015344">
    <property type="term" value="F:siderophore uptake transmembrane transporter activity"/>
    <property type="evidence" value="ECO:0007669"/>
    <property type="project" value="TreeGrafter"/>
</dbReference>
<dbReference type="Pfam" id="PF07715">
    <property type="entry name" value="Plug"/>
    <property type="match status" value="1"/>
</dbReference>
<evidence type="ECO:0000256" key="3">
    <source>
        <dbReference type="ARBA" id="ARBA00022448"/>
    </source>
</evidence>
<name>A0A101HK14_9BACT</name>
<dbReference type="PANTHER" id="PTHR32552:SF68">
    <property type="entry name" value="FERRICHROME OUTER MEMBRANE TRANSPORTER_PHAGE RECEPTOR"/>
    <property type="match status" value="1"/>
</dbReference>
<reference evidence="19" key="1">
    <citation type="journal article" date="2015" name="MBio">
        <title>Genome-Resolved Metagenomic Analysis Reveals Roles for Candidate Phyla and Other Microbial Community Members in Biogeochemical Transformations in Oil Reservoirs.</title>
        <authorList>
            <person name="Hu P."/>
            <person name="Tom L."/>
            <person name="Singh A."/>
            <person name="Thomas B.C."/>
            <person name="Baker B.J."/>
            <person name="Piceno Y.M."/>
            <person name="Andersen G.L."/>
            <person name="Banfield J.F."/>
        </authorList>
    </citation>
    <scope>NUCLEOTIDE SEQUENCE [LARGE SCALE GENOMIC DNA]</scope>
</reference>
<evidence type="ECO:0000256" key="8">
    <source>
        <dbReference type="ARBA" id="ARBA00023004"/>
    </source>
</evidence>
<dbReference type="NCBIfam" id="TIGR01783">
    <property type="entry name" value="TonB-siderophor"/>
    <property type="match status" value="1"/>
</dbReference>
<dbReference type="Pfam" id="PF13715">
    <property type="entry name" value="CarbopepD_reg_2"/>
    <property type="match status" value="1"/>
</dbReference>